<dbReference type="STRING" id="1173020.Cha6605_0652"/>
<sequence length="91" mass="10285">MPEPIDAVEIDFNFSLTAIYTAIHPQPSPNFGSVTICHSYRFTSSSTPIRCNLKLQIVQFDFYSRSFNIVSIYDSTNENLCFEALCSGKYA</sequence>
<organism evidence="1 2">
    <name type="scientific">Chamaesiphon minutus (strain ATCC 27169 / PCC 6605)</name>
    <dbReference type="NCBI Taxonomy" id="1173020"/>
    <lineage>
        <taxon>Bacteria</taxon>
        <taxon>Bacillati</taxon>
        <taxon>Cyanobacteriota</taxon>
        <taxon>Cyanophyceae</taxon>
        <taxon>Gomontiellales</taxon>
        <taxon>Chamaesiphonaceae</taxon>
        <taxon>Chamaesiphon</taxon>
    </lineage>
</organism>
<accession>K9UCJ2</accession>
<dbReference type="HOGENOM" id="CLU_2421589_0_0_3"/>
<evidence type="ECO:0000313" key="1">
    <source>
        <dbReference type="EMBL" id="AFY91929.1"/>
    </source>
</evidence>
<protein>
    <submittedName>
        <fullName evidence="1">Uncharacterized protein</fullName>
    </submittedName>
</protein>
<reference evidence="1 2" key="1">
    <citation type="submission" date="2012-05" db="EMBL/GenBank/DDBJ databases">
        <title>Finished chromosome of genome of Chamaesiphon sp. PCC 6605.</title>
        <authorList>
            <consortium name="US DOE Joint Genome Institute"/>
            <person name="Gugger M."/>
            <person name="Coursin T."/>
            <person name="Rippka R."/>
            <person name="Tandeau De Marsac N."/>
            <person name="Huntemann M."/>
            <person name="Wei C.-L."/>
            <person name="Han J."/>
            <person name="Detter J.C."/>
            <person name="Han C."/>
            <person name="Tapia R."/>
            <person name="Chen A."/>
            <person name="Kyrpides N."/>
            <person name="Mavromatis K."/>
            <person name="Markowitz V."/>
            <person name="Szeto E."/>
            <person name="Ivanova N."/>
            <person name="Pagani I."/>
            <person name="Pati A."/>
            <person name="Goodwin L."/>
            <person name="Nordberg H.P."/>
            <person name="Cantor M.N."/>
            <person name="Hua S.X."/>
            <person name="Woyke T."/>
            <person name="Kerfeld C.A."/>
        </authorList>
    </citation>
    <scope>NUCLEOTIDE SEQUENCE [LARGE SCALE GENOMIC DNA]</scope>
    <source>
        <strain evidence="2">ATCC 27169 / PCC 6605</strain>
    </source>
</reference>
<dbReference type="EMBL" id="CP003600">
    <property type="protein sequence ID" value="AFY91929.1"/>
    <property type="molecule type" value="Genomic_DNA"/>
</dbReference>
<gene>
    <name evidence="1" type="ORF">Cha6605_0652</name>
</gene>
<dbReference type="KEGG" id="cmp:Cha6605_0652"/>
<proteinExistence type="predicted"/>
<name>K9UCJ2_CHAP6</name>
<keyword evidence="2" id="KW-1185">Reference proteome</keyword>
<dbReference type="Proteomes" id="UP000010366">
    <property type="component" value="Chromosome"/>
</dbReference>
<evidence type="ECO:0000313" key="2">
    <source>
        <dbReference type="Proteomes" id="UP000010366"/>
    </source>
</evidence>
<dbReference type="AlphaFoldDB" id="K9UCJ2"/>